<reference evidence="1 2" key="1">
    <citation type="submission" date="2023-07" db="EMBL/GenBank/DDBJ databases">
        <title>Sequencing the genomes of 1000 actinobacteria strains.</title>
        <authorList>
            <person name="Klenk H.-P."/>
        </authorList>
    </citation>
    <scope>NUCLEOTIDE SEQUENCE [LARGE SCALE GENOMIC DNA]</scope>
    <source>
        <strain evidence="1 2">DSM 44709</strain>
    </source>
</reference>
<accession>A0AAE3W5V9</accession>
<protein>
    <submittedName>
        <fullName evidence="1">Uncharacterized protein</fullName>
    </submittedName>
</protein>
<sequence>MTAADPADTGEIIGALAADIAQRLAALRRELEPTRELWSGDRLALGPAAEWTLAADGLLGRDGVVALVSDAMKITWPGYAGVGWTDAAGDRAAPVRDR</sequence>
<name>A0AAE3W5V9_9ACTN</name>
<evidence type="ECO:0000313" key="2">
    <source>
        <dbReference type="Proteomes" id="UP001240236"/>
    </source>
</evidence>
<dbReference type="RefSeq" id="WP_307245744.1">
    <property type="nucleotide sequence ID" value="NZ_JAUSUZ010000001.1"/>
</dbReference>
<evidence type="ECO:0000313" key="1">
    <source>
        <dbReference type="EMBL" id="MDQ0370059.1"/>
    </source>
</evidence>
<keyword evidence="2" id="KW-1185">Reference proteome</keyword>
<dbReference type="AlphaFoldDB" id="A0AAE3W5V9"/>
<dbReference type="Proteomes" id="UP001240236">
    <property type="component" value="Unassembled WGS sequence"/>
</dbReference>
<gene>
    <name evidence="1" type="ORF">J2S42_006728</name>
</gene>
<comment type="caution">
    <text evidence="1">The sequence shown here is derived from an EMBL/GenBank/DDBJ whole genome shotgun (WGS) entry which is preliminary data.</text>
</comment>
<organism evidence="1 2">
    <name type="scientific">Catenuloplanes indicus</name>
    <dbReference type="NCBI Taxonomy" id="137267"/>
    <lineage>
        <taxon>Bacteria</taxon>
        <taxon>Bacillati</taxon>
        <taxon>Actinomycetota</taxon>
        <taxon>Actinomycetes</taxon>
        <taxon>Micromonosporales</taxon>
        <taxon>Micromonosporaceae</taxon>
        <taxon>Catenuloplanes</taxon>
    </lineage>
</organism>
<proteinExistence type="predicted"/>
<dbReference type="EMBL" id="JAUSUZ010000001">
    <property type="protein sequence ID" value="MDQ0370059.1"/>
    <property type="molecule type" value="Genomic_DNA"/>
</dbReference>